<evidence type="ECO:0000256" key="2">
    <source>
        <dbReference type="ARBA" id="ARBA00022857"/>
    </source>
</evidence>
<dbReference type="InterPro" id="IPR020904">
    <property type="entry name" value="Sc_DH/Rdtase_CS"/>
</dbReference>
<accession>A0A8H4J0B7</accession>
<dbReference type="PRINTS" id="PR00080">
    <property type="entry name" value="SDRFAMILY"/>
</dbReference>
<evidence type="ECO:0000256" key="1">
    <source>
        <dbReference type="ARBA" id="ARBA00006484"/>
    </source>
</evidence>
<dbReference type="InterPro" id="IPR002347">
    <property type="entry name" value="SDR_fam"/>
</dbReference>
<dbReference type="Gene3D" id="3.40.50.720">
    <property type="entry name" value="NAD(P)-binding Rossmann-like Domain"/>
    <property type="match status" value="1"/>
</dbReference>
<dbReference type="AlphaFoldDB" id="A0A8H4J0B7"/>
<dbReference type="OrthoDB" id="1888931at2759"/>
<sequence length="254" mass="27289">MPLFQPDNLDAPVLSQFSLSAKTALVTGGSRGIGRQIVTGLAEAGADTASEVAKATGVRVQAYQSDVTNKDKIIRTIEQIAATFGKGQLDIVIAYAGVCQNVPSLEYDEDTWKHMNSINYDGVMWTALAAGRLFKKQGRGNFIITASVSATLVNVPQTQAAYNASKAGVVQLAKSLAVEWVDFARVNCVSPGYIMTEMLTIQPKELLDIWVKIIPGRRTCAPQELKGLYFFLASDTACYMTGSNIVIDGGLTLS</sequence>
<dbReference type="Proteomes" id="UP000572817">
    <property type="component" value="Unassembled WGS sequence"/>
</dbReference>
<gene>
    <name evidence="4" type="ORF">GTA08_BOTSDO13765</name>
</gene>
<dbReference type="PANTHER" id="PTHR43008:SF12">
    <property type="entry name" value="OXIDOREDUCTASE, SHORT CHAIN DEHYDROGENASE_REDUCTASE FAMILY (AFU_ORTHOLOGUE AFUA_6G13830)"/>
    <property type="match status" value="1"/>
</dbReference>
<dbReference type="EMBL" id="WWBZ02000013">
    <property type="protein sequence ID" value="KAF4310695.1"/>
    <property type="molecule type" value="Genomic_DNA"/>
</dbReference>
<dbReference type="GO" id="GO:0050664">
    <property type="term" value="F:oxidoreductase activity, acting on NAD(P)H, oxygen as acceptor"/>
    <property type="evidence" value="ECO:0007669"/>
    <property type="project" value="TreeGrafter"/>
</dbReference>
<keyword evidence="5" id="KW-1185">Reference proteome</keyword>
<evidence type="ECO:0000313" key="5">
    <source>
        <dbReference type="Proteomes" id="UP000572817"/>
    </source>
</evidence>
<dbReference type="GO" id="GO:0016616">
    <property type="term" value="F:oxidoreductase activity, acting on the CH-OH group of donors, NAD or NADP as acceptor"/>
    <property type="evidence" value="ECO:0007669"/>
    <property type="project" value="UniProtKB-ARBA"/>
</dbReference>
<protein>
    <submittedName>
        <fullName evidence="4">Uncharacterized protein</fullName>
    </submittedName>
</protein>
<dbReference type="FunFam" id="3.40.50.720:FF:000084">
    <property type="entry name" value="Short-chain dehydrogenase reductase"/>
    <property type="match status" value="1"/>
</dbReference>
<organism evidence="4 5">
    <name type="scientific">Botryosphaeria dothidea</name>
    <dbReference type="NCBI Taxonomy" id="55169"/>
    <lineage>
        <taxon>Eukaryota</taxon>
        <taxon>Fungi</taxon>
        <taxon>Dikarya</taxon>
        <taxon>Ascomycota</taxon>
        <taxon>Pezizomycotina</taxon>
        <taxon>Dothideomycetes</taxon>
        <taxon>Dothideomycetes incertae sedis</taxon>
        <taxon>Botryosphaeriales</taxon>
        <taxon>Botryosphaeriaceae</taxon>
        <taxon>Botryosphaeria</taxon>
    </lineage>
</organism>
<reference evidence="4" key="1">
    <citation type="submission" date="2020-04" db="EMBL/GenBank/DDBJ databases">
        <title>Genome Assembly and Annotation of Botryosphaeria dothidea sdau 11-99, a Latent Pathogen of Apple Fruit Ring Rot in China.</title>
        <authorList>
            <person name="Yu C."/>
            <person name="Diao Y."/>
            <person name="Lu Q."/>
            <person name="Zhao J."/>
            <person name="Cui S."/>
            <person name="Peng C."/>
            <person name="He B."/>
            <person name="Liu H."/>
        </authorList>
    </citation>
    <scope>NUCLEOTIDE SEQUENCE [LARGE SCALE GENOMIC DNA]</scope>
    <source>
        <strain evidence="4">Sdau11-99</strain>
    </source>
</reference>
<dbReference type="InterPro" id="IPR036291">
    <property type="entry name" value="NAD(P)-bd_dom_sf"/>
</dbReference>
<dbReference type="PROSITE" id="PS00061">
    <property type="entry name" value="ADH_SHORT"/>
    <property type="match status" value="1"/>
</dbReference>
<dbReference type="Pfam" id="PF13561">
    <property type="entry name" value="adh_short_C2"/>
    <property type="match status" value="1"/>
</dbReference>
<proteinExistence type="inferred from homology"/>
<evidence type="ECO:0000256" key="3">
    <source>
        <dbReference type="ARBA" id="ARBA00023002"/>
    </source>
</evidence>
<comment type="caution">
    <text evidence="4">The sequence shown here is derived from an EMBL/GenBank/DDBJ whole genome shotgun (WGS) entry which is preliminary data.</text>
</comment>
<dbReference type="PANTHER" id="PTHR43008">
    <property type="entry name" value="BENZIL REDUCTASE"/>
    <property type="match status" value="1"/>
</dbReference>
<dbReference type="PRINTS" id="PR00081">
    <property type="entry name" value="GDHRDH"/>
</dbReference>
<evidence type="ECO:0000313" key="4">
    <source>
        <dbReference type="EMBL" id="KAF4310695.1"/>
    </source>
</evidence>
<keyword evidence="2" id="KW-0521">NADP</keyword>
<dbReference type="SUPFAM" id="SSF51735">
    <property type="entry name" value="NAD(P)-binding Rossmann-fold domains"/>
    <property type="match status" value="1"/>
</dbReference>
<name>A0A8H4J0B7_9PEZI</name>
<keyword evidence="3" id="KW-0560">Oxidoreductase</keyword>
<comment type="similarity">
    <text evidence="1">Belongs to the short-chain dehydrogenases/reductases (SDR) family.</text>
</comment>